<protein>
    <submittedName>
        <fullName evidence="4">ATP-binding cassette domain-containing protein</fullName>
    </submittedName>
</protein>
<feature type="domain" description="ABC transporter" evidence="3">
    <location>
        <begin position="9"/>
        <end position="249"/>
    </location>
</feature>
<dbReference type="Pfam" id="PF00005">
    <property type="entry name" value="ABC_tran"/>
    <property type="match status" value="1"/>
</dbReference>
<keyword evidence="4" id="KW-0067">ATP-binding</keyword>
<evidence type="ECO:0000313" key="5">
    <source>
        <dbReference type="Proteomes" id="UP000694287"/>
    </source>
</evidence>
<organism evidence="4 5">
    <name type="scientific">Pseudonocardia abyssalis</name>
    <dbReference type="NCBI Taxonomy" id="2792008"/>
    <lineage>
        <taxon>Bacteria</taxon>
        <taxon>Bacillati</taxon>
        <taxon>Actinomycetota</taxon>
        <taxon>Actinomycetes</taxon>
        <taxon>Pseudonocardiales</taxon>
        <taxon>Pseudonocardiaceae</taxon>
        <taxon>Pseudonocardia</taxon>
    </lineage>
</organism>
<keyword evidence="5" id="KW-1185">Reference proteome</keyword>
<dbReference type="EMBL" id="JADQDK010000001">
    <property type="protein sequence ID" value="MBW0138270.1"/>
    <property type="molecule type" value="Genomic_DNA"/>
</dbReference>
<keyword evidence="2" id="KW-0812">Transmembrane</keyword>
<dbReference type="PROSITE" id="PS50893">
    <property type="entry name" value="ABC_TRANSPORTER_2"/>
    <property type="match status" value="1"/>
</dbReference>
<dbReference type="GO" id="GO:0005524">
    <property type="term" value="F:ATP binding"/>
    <property type="evidence" value="ECO:0007669"/>
    <property type="project" value="UniProtKB-KW"/>
</dbReference>
<proteinExistence type="predicted"/>
<reference evidence="4 5" key="1">
    <citation type="submission" date="2020-11" db="EMBL/GenBank/DDBJ databases">
        <title>Pseudonocardia abyssalis sp. nov. and Pseudonocardia oceani sp. nov., description and phylogenomic analysis of two novel actinomycetes isolated from the deep Southern Ocean.</title>
        <authorList>
            <person name="Parra J."/>
        </authorList>
    </citation>
    <scope>NUCLEOTIDE SEQUENCE [LARGE SCALE GENOMIC DNA]</scope>
    <source>
        <strain evidence="4 5">KRD-168</strain>
    </source>
</reference>
<dbReference type="Proteomes" id="UP000694287">
    <property type="component" value="Unassembled WGS sequence"/>
</dbReference>
<accession>A0ABS6V1B7</accession>
<keyword evidence="2" id="KW-0472">Membrane</keyword>
<name>A0ABS6V1B7_9PSEU</name>
<sequence length="306" mass="32809">MPDSAAPDIRFENISTSLGGEVVHQRLRAEIPAGQITVLMGPSGGGKTTLVRHLVGLVPPDTGRVLVGGRSVWDLDPKSLKALRAEMGVLLGGATLFEPSVFGSQTVRENLALPLHLRNVDEESIYATTVWWLQTLGLDTVADQLPEQLSARMRRRVALGAAMVGDRPLIVLDDVDLGLDAPTTARTVEAILTSQRRSGATMLITTHDIDLAKALDGRLAVLANGRIVANGPTRELLAGVDDAEEFDRRFHVLDWMGPPMPEIERSGGRFRELTFDPQLVIMALIAFAAVLAVVLAMRAAGGPLGP</sequence>
<feature type="transmembrane region" description="Helical" evidence="2">
    <location>
        <begin position="279"/>
        <end position="300"/>
    </location>
</feature>
<dbReference type="RefSeq" id="WP_218601621.1">
    <property type="nucleotide sequence ID" value="NZ_JADQDJ010000028.1"/>
</dbReference>
<dbReference type="PANTHER" id="PTHR43023:SF3">
    <property type="entry name" value="PROTEIN TRIGALACTOSYLDIACYLGLYCEROL 3, CHLOROPLASTIC"/>
    <property type="match status" value="1"/>
</dbReference>
<keyword evidence="4" id="KW-0547">Nucleotide-binding</keyword>
<gene>
    <name evidence="4" type="ORF">I4I81_28985</name>
</gene>
<keyword evidence="1" id="KW-0813">Transport</keyword>
<evidence type="ECO:0000259" key="3">
    <source>
        <dbReference type="PROSITE" id="PS50893"/>
    </source>
</evidence>
<evidence type="ECO:0000313" key="4">
    <source>
        <dbReference type="EMBL" id="MBW0138270.1"/>
    </source>
</evidence>
<evidence type="ECO:0000256" key="1">
    <source>
        <dbReference type="ARBA" id="ARBA00022448"/>
    </source>
</evidence>
<dbReference type="PANTHER" id="PTHR43023">
    <property type="entry name" value="PROTEIN TRIGALACTOSYLDIACYLGLYCEROL 3, CHLOROPLASTIC"/>
    <property type="match status" value="1"/>
</dbReference>
<dbReference type="InterPro" id="IPR003593">
    <property type="entry name" value="AAA+_ATPase"/>
</dbReference>
<comment type="caution">
    <text evidence="4">The sequence shown here is derived from an EMBL/GenBank/DDBJ whole genome shotgun (WGS) entry which is preliminary data.</text>
</comment>
<dbReference type="SMART" id="SM00382">
    <property type="entry name" value="AAA"/>
    <property type="match status" value="1"/>
</dbReference>
<keyword evidence="2" id="KW-1133">Transmembrane helix</keyword>
<dbReference type="InterPro" id="IPR003439">
    <property type="entry name" value="ABC_transporter-like_ATP-bd"/>
</dbReference>
<evidence type="ECO:0000256" key="2">
    <source>
        <dbReference type="SAM" id="Phobius"/>
    </source>
</evidence>